<keyword evidence="1" id="KW-0808">Transferase</keyword>
<dbReference type="AlphaFoldDB" id="A0A376LBN8"/>
<dbReference type="GO" id="GO:0016788">
    <property type="term" value="F:hydrolase activity, acting on ester bonds"/>
    <property type="evidence" value="ECO:0007669"/>
    <property type="project" value="UniProtKB-ARBA"/>
</dbReference>
<organism evidence="1 2">
    <name type="scientific">Escherichia coli</name>
    <dbReference type="NCBI Taxonomy" id="562"/>
    <lineage>
        <taxon>Bacteria</taxon>
        <taxon>Pseudomonadati</taxon>
        <taxon>Pseudomonadota</taxon>
        <taxon>Gammaproteobacteria</taxon>
        <taxon>Enterobacterales</taxon>
        <taxon>Enterobacteriaceae</taxon>
        <taxon>Escherichia</taxon>
    </lineage>
</organism>
<dbReference type="Gene3D" id="3.40.50.1110">
    <property type="entry name" value="SGNH hydrolase"/>
    <property type="match status" value="1"/>
</dbReference>
<keyword evidence="1" id="KW-0548">Nucleotidyltransferase</keyword>
<accession>A0A376LBN8</accession>
<reference evidence="1 2" key="1">
    <citation type="submission" date="2018-06" db="EMBL/GenBank/DDBJ databases">
        <authorList>
            <consortium name="Pathogen Informatics"/>
            <person name="Doyle S."/>
        </authorList>
    </citation>
    <scope>NUCLEOTIDE SEQUENCE [LARGE SCALE GENOMIC DNA]</scope>
    <source>
        <strain evidence="1 2">NCTC7928</strain>
    </source>
</reference>
<dbReference type="Proteomes" id="UP000254877">
    <property type="component" value="Unassembled WGS sequence"/>
</dbReference>
<evidence type="ECO:0000313" key="2">
    <source>
        <dbReference type="Proteomes" id="UP000254877"/>
    </source>
</evidence>
<dbReference type="InterPro" id="IPR036514">
    <property type="entry name" value="SGNH_hydro_sf"/>
</dbReference>
<dbReference type="EMBL" id="UGAB01000002">
    <property type="protein sequence ID" value="STF41461.1"/>
    <property type="molecule type" value="Genomic_DNA"/>
</dbReference>
<name>A0A376LBN8_ECOLX</name>
<evidence type="ECO:0000313" key="1">
    <source>
        <dbReference type="EMBL" id="STF41461.1"/>
    </source>
</evidence>
<gene>
    <name evidence="1" type="primary">neuA_1</name>
    <name evidence="1" type="ORF">NCTC7928_02064</name>
</gene>
<proteinExistence type="predicted"/>
<dbReference type="GO" id="GO:0016779">
    <property type="term" value="F:nucleotidyltransferase activity"/>
    <property type="evidence" value="ECO:0007669"/>
    <property type="project" value="UniProtKB-KW"/>
</dbReference>
<sequence>MPVYKEEKCCIKNLFIVGSSCFWRIDRDNRIINDLNSYLRENVDFAKFISLDHVLKDSYGNLNKMYTYDGLHFNSNGYTVLENEIAEIVK</sequence>
<protein>
    <submittedName>
        <fullName evidence="1">Acylneuraminate cytidylyltransferase</fullName>
    </submittedName>
</protein>
<dbReference type="SUPFAM" id="SSF52266">
    <property type="entry name" value="SGNH hydrolase"/>
    <property type="match status" value="1"/>
</dbReference>